<protein>
    <submittedName>
        <fullName evidence="1">Uncharacterized protein</fullName>
    </submittedName>
</protein>
<evidence type="ECO:0000313" key="1">
    <source>
        <dbReference type="EMBL" id="EHY53799.1"/>
    </source>
</evidence>
<dbReference type="Proteomes" id="UP000007304">
    <property type="component" value="Unassembled WGS sequence"/>
</dbReference>
<dbReference type="RefSeq" id="XP_009154260.1">
    <property type="nucleotide sequence ID" value="XM_009156012.1"/>
</dbReference>
<dbReference type="VEuPathDB" id="FungiDB:HMPREF1120_01982"/>
<dbReference type="InParanoid" id="H6BQI2"/>
<accession>H6BQI2</accession>
<sequence>MSIHRWVLAPRCHTGLAAVNHKADASLGVSLPDNETVFRRQTCAQAQIEICKCVGKKVLEKCRHYYILKISARLDHCDGNFDSTSLSRDGLNPSCLLLSGQDH</sequence>
<organism evidence="1 2">
    <name type="scientific">Exophiala dermatitidis (strain ATCC 34100 / CBS 525.76 / NIH/UT8656)</name>
    <name type="common">Black yeast</name>
    <name type="synonym">Wangiella dermatitidis</name>
    <dbReference type="NCBI Taxonomy" id="858893"/>
    <lineage>
        <taxon>Eukaryota</taxon>
        <taxon>Fungi</taxon>
        <taxon>Dikarya</taxon>
        <taxon>Ascomycota</taxon>
        <taxon>Pezizomycotina</taxon>
        <taxon>Eurotiomycetes</taxon>
        <taxon>Chaetothyriomycetidae</taxon>
        <taxon>Chaetothyriales</taxon>
        <taxon>Herpotrichiellaceae</taxon>
        <taxon>Exophiala</taxon>
    </lineage>
</organism>
<keyword evidence="2" id="KW-1185">Reference proteome</keyword>
<name>H6BQI2_EXODN</name>
<dbReference type="EMBL" id="JH226131">
    <property type="protein sequence ID" value="EHY53799.1"/>
    <property type="molecule type" value="Genomic_DNA"/>
</dbReference>
<gene>
    <name evidence="1" type="ORF">HMPREF1120_01982</name>
</gene>
<dbReference type="AlphaFoldDB" id="H6BQI2"/>
<reference evidence="1" key="1">
    <citation type="submission" date="2011-07" db="EMBL/GenBank/DDBJ databases">
        <title>The Genome Sequence of Exophiala (Wangiella) dermatitidis NIH/UT8656.</title>
        <authorList>
            <consortium name="The Broad Institute Genome Sequencing Platform"/>
            <person name="Cuomo C."/>
            <person name="Wang Z."/>
            <person name="Hunicke-Smith S."/>
            <person name="Szanislo P.J."/>
            <person name="Earl A."/>
            <person name="Young S.K."/>
            <person name="Zeng Q."/>
            <person name="Gargeya S."/>
            <person name="Fitzgerald M."/>
            <person name="Haas B."/>
            <person name="Abouelleil A."/>
            <person name="Alvarado L."/>
            <person name="Arachchi H.M."/>
            <person name="Berlin A."/>
            <person name="Brown A."/>
            <person name="Chapman S.B."/>
            <person name="Chen Z."/>
            <person name="Dunbar C."/>
            <person name="Freedman E."/>
            <person name="Gearin G."/>
            <person name="Gellesch M."/>
            <person name="Goldberg J."/>
            <person name="Griggs A."/>
            <person name="Gujja S."/>
            <person name="Heiman D."/>
            <person name="Howarth C."/>
            <person name="Larson L."/>
            <person name="Lui A."/>
            <person name="MacDonald P.J.P."/>
            <person name="Montmayeur A."/>
            <person name="Murphy C."/>
            <person name="Neiman D."/>
            <person name="Pearson M."/>
            <person name="Priest M."/>
            <person name="Roberts A."/>
            <person name="Saif S."/>
            <person name="Shea T."/>
            <person name="Shenoy N."/>
            <person name="Sisk P."/>
            <person name="Stolte C."/>
            <person name="Sykes S."/>
            <person name="Wortman J."/>
            <person name="Nusbaum C."/>
            <person name="Birren B."/>
        </authorList>
    </citation>
    <scope>NUCLEOTIDE SEQUENCE</scope>
    <source>
        <strain evidence="1">NIH/UT8656</strain>
    </source>
</reference>
<proteinExistence type="predicted"/>
<dbReference type="HOGENOM" id="CLU_2263732_0_0_1"/>
<dbReference type="GeneID" id="20306621"/>
<evidence type="ECO:0000313" key="2">
    <source>
        <dbReference type="Proteomes" id="UP000007304"/>
    </source>
</evidence>